<accession>A0A1T4VGR3</accession>
<sequence length="253" mass="28816">MISFFNKEWLENIRNGKIYISAFVFAIIGVLSPAIAKLTPELYKMFADDLKESGMIITEVKVTAFDSYAQFYKNIPMALIAFVLIFAGFMTVEYQKGTLVMMITKGLSRRKVLYAKSIFLFMIWTVMYFTCFFITHGYTLFYWDVSKVKNLSFAVIIMYVFGVYVLSLMILFSVISKTMSGVLIGCGGIVFIFSIFSIIPKCEKYFPNKLMDGMSLLKGNLGIADYKYAVVVTIILIIFNIGLSSYIFKKKAL</sequence>
<dbReference type="GO" id="GO:0140359">
    <property type="term" value="F:ABC-type transporter activity"/>
    <property type="evidence" value="ECO:0007669"/>
    <property type="project" value="InterPro"/>
</dbReference>
<feature type="transmembrane region" description="Helical" evidence="1">
    <location>
        <begin position="113"/>
        <end position="139"/>
    </location>
</feature>
<feature type="transmembrane region" description="Helical" evidence="1">
    <location>
        <begin position="226"/>
        <end position="248"/>
    </location>
</feature>
<dbReference type="PANTHER" id="PTHR37305">
    <property type="entry name" value="INTEGRAL MEMBRANE PROTEIN-RELATED"/>
    <property type="match status" value="1"/>
</dbReference>
<name>A0A1T4VGR3_9FIRM</name>
<evidence type="ECO:0000256" key="1">
    <source>
        <dbReference type="SAM" id="Phobius"/>
    </source>
</evidence>
<proteinExistence type="predicted"/>
<feature type="transmembrane region" description="Helical" evidence="1">
    <location>
        <begin position="75"/>
        <end position="92"/>
    </location>
</feature>
<dbReference type="Pfam" id="PF12679">
    <property type="entry name" value="ABC2_membrane_2"/>
    <property type="match status" value="1"/>
</dbReference>
<gene>
    <name evidence="2" type="ORF">SAMN02745111_00899</name>
</gene>
<dbReference type="RefSeq" id="WP_078765779.1">
    <property type="nucleotide sequence ID" value="NZ_FUXZ01000005.1"/>
</dbReference>
<reference evidence="2 3" key="1">
    <citation type="submission" date="2017-02" db="EMBL/GenBank/DDBJ databases">
        <authorList>
            <person name="Peterson S.W."/>
        </authorList>
    </citation>
    <scope>NUCLEOTIDE SEQUENCE [LARGE SCALE GENOMIC DNA]</scope>
    <source>
        <strain evidence="2 3">ATCC 35992</strain>
    </source>
</reference>
<evidence type="ECO:0000313" key="3">
    <source>
        <dbReference type="Proteomes" id="UP000190814"/>
    </source>
</evidence>
<dbReference type="EMBL" id="FUXZ01000005">
    <property type="protein sequence ID" value="SKA64116.1"/>
    <property type="molecule type" value="Genomic_DNA"/>
</dbReference>
<dbReference type="AlphaFoldDB" id="A0A1T4VGR3"/>
<evidence type="ECO:0000313" key="2">
    <source>
        <dbReference type="EMBL" id="SKA64116.1"/>
    </source>
</evidence>
<organism evidence="2 3">
    <name type="scientific">Eubacterium uniforme</name>
    <dbReference type="NCBI Taxonomy" id="39495"/>
    <lineage>
        <taxon>Bacteria</taxon>
        <taxon>Bacillati</taxon>
        <taxon>Bacillota</taxon>
        <taxon>Clostridia</taxon>
        <taxon>Eubacteriales</taxon>
        <taxon>Eubacteriaceae</taxon>
        <taxon>Eubacterium</taxon>
    </lineage>
</organism>
<dbReference type="GO" id="GO:0005886">
    <property type="term" value="C:plasma membrane"/>
    <property type="evidence" value="ECO:0007669"/>
    <property type="project" value="UniProtKB-SubCell"/>
</dbReference>
<keyword evidence="1" id="KW-0472">Membrane</keyword>
<keyword evidence="1" id="KW-1133">Transmembrane helix</keyword>
<protein>
    <submittedName>
        <fullName evidence="2">ABC-2 type transport system permease protein</fullName>
    </submittedName>
</protein>
<dbReference type="STRING" id="39495.SAMN02745111_00899"/>
<keyword evidence="1" id="KW-0812">Transmembrane</keyword>
<dbReference type="PANTHER" id="PTHR37305:SF1">
    <property type="entry name" value="MEMBRANE PROTEIN"/>
    <property type="match status" value="1"/>
</dbReference>
<feature type="transmembrane region" description="Helical" evidence="1">
    <location>
        <begin position="18"/>
        <end position="36"/>
    </location>
</feature>
<dbReference type="Proteomes" id="UP000190814">
    <property type="component" value="Unassembled WGS sequence"/>
</dbReference>
<dbReference type="OrthoDB" id="4187110at2"/>
<keyword evidence="3" id="KW-1185">Reference proteome</keyword>
<feature type="transmembrane region" description="Helical" evidence="1">
    <location>
        <begin position="151"/>
        <end position="175"/>
    </location>
</feature>
<feature type="transmembrane region" description="Helical" evidence="1">
    <location>
        <begin position="182"/>
        <end position="199"/>
    </location>
</feature>